<dbReference type="PANTHER" id="PTHR10050:SF46">
    <property type="entry name" value="PROTEIN O-MANNOSYL-TRANSFERASE 2"/>
    <property type="match status" value="1"/>
</dbReference>
<sequence>MTNPAPESRADDFETMLEDREEPAAPAPMTRLDAWWLRAQSTTLGRRLWNWGAPAIVVLVAAVTRLWNLGSPHSLVFDETFYVKDSWTLWNLGYSASWPAEADTSFNAGDTDIFLSDPSFVVHPPLAKWIIGAGMALFGADDSVGWRISTALVGILAVVLLMVIAKKLFDSTLLAIIAGGLFAIEGNAIVMSRVALLDNYVMFFALLGFGAVLLDRAWAERRLTLWLAARTAAGKGTDWGPSLWWRPWLLAAGLAFGLTSAVKWSGFYFLAAFAVYTLVVDALARRRSGVFFWGSGTLLKQAPVSFLLTVPIAAAAHLSTWISWFTTDNGYYRHWAEEAGNAWTGMLSWVPLSWQSWWHFQTSVYAYHVGETRPHSYQANPLTWLFMVRPTSMFYQSSAMGENGCAATTCGESITGIANPLIWWAATAAILYLVYRLARYREWKVGLILMGMVAGYVPWLMYLHRTVFQFYTIAFEPYMILGLTLVIGLILGDRTKDPGRRTRGIVIVGVFLAVAVALSVYFWPLWTGMQLDARWIAARWWLPTWR</sequence>
<proteinExistence type="inferred from homology"/>
<feature type="transmembrane region" description="Helical" evidence="10">
    <location>
        <begin position="304"/>
        <end position="325"/>
    </location>
</feature>
<reference evidence="13 14" key="1">
    <citation type="submission" date="2020-08" db="EMBL/GenBank/DDBJ databases">
        <title>Sequencing the genomes of 1000 actinobacteria strains.</title>
        <authorList>
            <person name="Klenk H.-P."/>
        </authorList>
    </citation>
    <scope>NUCLEOTIDE SEQUENCE [LARGE SCALE GENOMIC DNA]</scope>
    <source>
        <strain evidence="13 14">DSM 105784</strain>
    </source>
</reference>
<dbReference type="RefSeq" id="WP_343061844.1">
    <property type="nucleotide sequence ID" value="NZ_JACHMJ010000001.1"/>
</dbReference>
<dbReference type="GO" id="GO:0004169">
    <property type="term" value="F:dolichyl-phosphate-mannose-protein mannosyltransferase activity"/>
    <property type="evidence" value="ECO:0007669"/>
    <property type="project" value="UniProtKB-UniRule"/>
</dbReference>
<keyword evidence="5 10" id="KW-0808">Transferase</keyword>
<comment type="pathway">
    <text evidence="2 10">Protein modification; protein glycosylation.</text>
</comment>
<dbReference type="GO" id="GO:0005886">
    <property type="term" value="C:plasma membrane"/>
    <property type="evidence" value="ECO:0007669"/>
    <property type="project" value="UniProtKB-SubCell"/>
</dbReference>
<evidence type="ECO:0000256" key="8">
    <source>
        <dbReference type="ARBA" id="ARBA00023136"/>
    </source>
</evidence>
<feature type="domain" description="Protein O-mannosyl-transferase C-terminal four TM" evidence="12">
    <location>
        <begin position="354"/>
        <end position="545"/>
    </location>
</feature>
<dbReference type="InterPro" id="IPR032421">
    <property type="entry name" value="PMT_4TMC"/>
</dbReference>
<feature type="transmembrane region" description="Helical" evidence="10">
    <location>
        <begin position="445"/>
        <end position="462"/>
    </location>
</feature>
<keyword evidence="7 10" id="KW-1133">Transmembrane helix</keyword>
<evidence type="ECO:0000256" key="5">
    <source>
        <dbReference type="ARBA" id="ARBA00022679"/>
    </source>
</evidence>
<organism evidence="13 14">
    <name type="scientific">Conyzicola lurida</name>
    <dbReference type="NCBI Taxonomy" id="1172621"/>
    <lineage>
        <taxon>Bacteria</taxon>
        <taxon>Bacillati</taxon>
        <taxon>Actinomycetota</taxon>
        <taxon>Actinomycetes</taxon>
        <taxon>Micrococcales</taxon>
        <taxon>Microbacteriaceae</taxon>
        <taxon>Conyzicola</taxon>
    </lineage>
</organism>
<feature type="transmembrane region" description="Helical" evidence="10">
    <location>
        <begin position="267"/>
        <end position="284"/>
    </location>
</feature>
<dbReference type="UniPathway" id="UPA00378"/>
<evidence type="ECO:0000256" key="4">
    <source>
        <dbReference type="ARBA" id="ARBA00022676"/>
    </source>
</evidence>
<feature type="transmembrane region" description="Helical" evidence="10">
    <location>
        <begin position="48"/>
        <end position="67"/>
    </location>
</feature>
<dbReference type="InterPro" id="IPR027005">
    <property type="entry name" value="PMT-like"/>
</dbReference>
<dbReference type="AlphaFoldDB" id="A0A841AL75"/>
<feature type="transmembrane region" description="Helical" evidence="10">
    <location>
        <begin position="504"/>
        <end position="523"/>
    </location>
</feature>
<accession>A0A841AL75</accession>
<feature type="transmembrane region" description="Helical" evidence="10">
    <location>
        <begin position="200"/>
        <end position="218"/>
    </location>
</feature>
<dbReference type="InterPro" id="IPR003342">
    <property type="entry name" value="ArnT-like_N"/>
</dbReference>
<feature type="domain" description="ArnT-like N-terminal" evidence="11">
    <location>
        <begin position="126"/>
        <end position="279"/>
    </location>
</feature>
<dbReference type="PANTHER" id="PTHR10050">
    <property type="entry name" value="DOLICHYL-PHOSPHATE-MANNOSE--PROTEIN MANNOSYLTRANSFERASE"/>
    <property type="match status" value="1"/>
</dbReference>
<feature type="transmembrane region" description="Helical" evidence="10">
    <location>
        <begin position="468"/>
        <end position="492"/>
    </location>
</feature>
<evidence type="ECO:0000313" key="14">
    <source>
        <dbReference type="Proteomes" id="UP000536685"/>
    </source>
</evidence>
<evidence type="ECO:0000256" key="6">
    <source>
        <dbReference type="ARBA" id="ARBA00022692"/>
    </source>
</evidence>
<evidence type="ECO:0000256" key="3">
    <source>
        <dbReference type="ARBA" id="ARBA00007222"/>
    </source>
</evidence>
<keyword evidence="6 10" id="KW-0812">Transmembrane</keyword>
<feature type="transmembrane region" description="Helical" evidence="10">
    <location>
        <begin position="421"/>
        <end position="438"/>
    </location>
</feature>
<keyword evidence="4 10" id="KW-0328">Glycosyltransferase</keyword>
<dbReference type="Proteomes" id="UP000536685">
    <property type="component" value="Unassembled WGS sequence"/>
</dbReference>
<evidence type="ECO:0000256" key="1">
    <source>
        <dbReference type="ARBA" id="ARBA00004127"/>
    </source>
</evidence>
<keyword evidence="8 10" id="KW-0472">Membrane</keyword>
<protein>
    <recommendedName>
        <fullName evidence="9 10">Polyprenol-phosphate-mannose--protein mannosyltransferase</fullName>
        <ecNumber evidence="10">2.4.1.-</ecNumber>
    </recommendedName>
</protein>
<gene>
    <name evidence="13" type="ORF">HD599_000548</name>
</gene>
<evidence type="ECO:0000256" key="9">
    <source>
        <dbReference type="ARBA" id="ARBA00093617"/>
    </source>
</evidence>
<dbReference type="Pfam" id="PF02366">
    <property type="entry name" value="PMT"/>
    <property type="match status" value="1"/>
</dbReference>
<comment type="function">
    <text evidence="10">Protein O-mannosyltransferase that catalyzes the transfer of a single mannose residue from a polyprenol phospho-mannosyl lipidic donor to the hydroxyl group of selected serine and threonine residues in acceptor proteins.</text>
</comment>
<comment type="caution">
    <text evidence="13">The sequence shown here is derived from an EMBL/GenBank/DDBJ whole genome shotgun (WGS) entry which is preliminary data.</text>
</comment>
<dbReference type="EMBL" id="JACHMJ010000001">
    <property type="protein sequence ID" value="MBB5842225.1"/>
    <property type="molecule type" value="Genomic_DNA"/>
</dbReference>
<comment type="subcellular location">
    <subcellularLocation>
        <location evidence="10">Cell membrane</location>
    </subcellularLocation>
    <subcellularLocation>
        <location evidence="1">Endomembrane system</location>
        <topology evidence="1">Multi-pass membrane protein</topology>
    </subcellularLocation>
</comment>
<feature type="transmembrane region" description="Helical" evidence="10">
    <location>
        <begin position="144"/>
        <end position="165"/>
    </location>
</feature>
<feature type="transmembrane region" description="Helical" evidence="10">
    <location>
        <begin position="172"/>
        <end position="194"/>
    </location>
</feature>
<dbReference type="Pfam" id="PF16192">
    <property type="entry name" value="PMT_4TMC"/>
    <property type="match status" value="1"/>
</dbReference>
<keyword evidence="10" id="KW-1003">Cell membrane</keyword>
<name>A0A841AL75_9MICO</name>
<evidence type="ECO:0000256" key="10">
    <source>
        <dbReference type="RuleBase" id="RU367007"/>
    </source>
</evidence>
<evidence type="ECO:0000259" key="12">
    <source>
        <dbReference type="Pfam" id="PF16192"/>
    </source>
</evidence>
<dbReference type="EC" id="2.4.1.-" evidence="10"/>
<keyword evidence="14" id="KW-1185">Reference proteome</keyword>
<evidence type="ECO:0000256" key="2">
    <source>
        <dbReference type="ARBA" id="ARBA00004922"/>
    </source>
</evidence>
<evidence type="ECO:0000313" key="13">
    <source>
        <dbReference type="EMBL" id="MBB5842225.1"/>
    </source>
</evidence>
<dbReference type="GO" id="GO:0012505">
    <property type="term" value="C:endomembrane system"/>
    <property type="evidence" value="ECO:0007669"/>
    <property type="project" value="UniProtKB-SubCell"/>
</dbReference>
<evidence type="ECO:0000256" key="7">
    <source>
        <dbReference type="ARBA" id="ARBA00022989"/>
    </source>
</evidence>
<comment type="similarity">
    <text evidence="3 10">Belongs to the glycosyltransferase 39 family.</text>
</comment>
<evidence type="ECO:0000259" key="11">
    <source>
        <dbReference type="Pfam" id="PF02366"/>
    </source>
</evidence>